<evidence type="ECO:0000256" key="7">
    <source>
        <dbReference type="ARBA" id="ARBA00023242"/>
    </source>
</evidence>
<feature type="compositionally biased region" description="Polar residues" evidence="8">
    <location>
        <begin position="112"/>
        <end position="122"/>
    </location>
</feature>
<dbReference type="PANTHER" id="PTHR13578:SF19">
    <property type="entry name" value="POLYCOMB GROUP PROTEIN ASXL1"/>
    <property type="match status" value="1"/>
</dbReference>
<organism evidence="11 12">
    <name type="scientific">Acipenser oxyrinchus oxyrinchus</name>
    <dbReference type="NCBI Taxonomy" id="40147"/>
    <lineage>
        <taxon>Eukaryota</taxon>
        <taxon>Metazoa</taxon>
        <taxon>Chordata</taxon>
        <taxon>Craniata</taxon>
        <taxon>Vertebrata</taxon>
        <taxon>Euteleostomi</taxon>
        <taxon>Actinopterygii</taxon>
        <taxon>Chondrostei</taxon>
        <taxon>Acipenseriformes</taxon>
        <taxon>Acipenseridae</taxon>
        <taxon>Acipenser</taxon>
    </lineage>
</organism>
<dbReference type="Proteomes" id="UP001230051">
    <property type="component" value="Unassembled WGS sequence"/>
</dbReference>
<dbReference type="Pfam" id="PF05066">
    <property type="entry name" value="HARE-HTH"/>
    <property type="match status" value="1"/>
</dbReference>
<evidence type="ECO:0000256" key="5">
    <source>
        <dbReference type="ARBA" id="ARBA00023015"/>
    </source>
</evidence>
<dbReference type="InterPro" id="IPR044867">
    <property type="entry name" value="DEUBAD_dom"/>
</dbReference>
<evidence type="ECO:0000256" key="8">
    <source>
        <dbReference type="SAM" id="MobiDB-lite"/>
    </source>
</evidence>
<reference evidence="11" key="1">
    <citation type="submission" date="2022-02" db="EMBL/GenBank/DDBJ databases">
        <title>Atlantic sturgeon de novo genome assembly.</title>
        <authorList>
            <person name="Stock M."/>
            <person name="Klopp C."/>
            <person name="Guiguen Y."/>
            <person name="Cabau C."/>
            <person name="Parinello H."/>
            <person name="Santidrian Yebra-Pimentel E."/>
            <person name="Kuhl H."/>
            <person name="Dirks R.P."/>
            <person name="Guessner J."/>
            <person name="Wuertz S."/>
            <person name="Du K."/>
            <person name="Schartl M."/>
        </authorList>
    </citation>
    <scope>NUCLEOTIDE SEQUENCE</scope>
    <source>
        <strain evidence="11">STURGEONOMICS-FGT-2020</strain>
        <tissue evidence="11">Whole blood</tissue>
    </source>
</reference>
<evidence type="ECO:0000259" key="10">
    <source>
        <dbReference type="PROSITE" id="PS51916"/>
    </source>
</evidence>
<feature type="domain" description="HTH HARE-type" evidence="9">
    <location>
        <begin position="11"/>
        <end position="85"/>
    </location>
</feature>
<feature type="compositionally biased region" description="Polar residues" evidence="8">
    <location>
        <begin position="1036"/>
        <end position="1045"/>
    </location>
</feature>
<feature type="region of interest" description="Disordered" evidence="8">
    <location>
        <begin position="513"/>
        <end position="581"/>
    </location>
</feature>
<dbReference type="AlphaFoldDB" id="A0AAD8CRZ3"/>
<dbReference type="GO" id="GO:0035517">
    <property type="term" value="C:PR-DUB complex"/>
    <property type="evidence" value="ECO:0007669"/>
    <property type="project" value="TreeGrafter"/>
</dbReference>
<evidence type="ECO:0000313" key="11">
    <source>
        <dbReference type="EMBL" id="KAK1156114.1"/>
    </source>
</evidence>
<feature type="compositionally biased region" description="Low complexity" evidence="8">
    <location>
        <begin position="127"/>
        <end position="157"/>
    </location>
</feature>
<dbReference type="GO" id="GO:0003682">
    <property type="term" value="F:chromatin binding"/>
    <property type="evidence" value="ECO:0007669"/>
    <property type="project" value="TreeGrafter"/>
</dbReference>
<name>A0AAD8CRZ3_ACIOX</name>
<keyword evidence="5" id="KW-0805">Transcription regulation</keyword>
<accession>A0AAD8CRZ3</accession>
<feature type="compositionally biased region" description="Polar residues" evidence="8">
    <location>
        <begin position="1159"/>
        <end position="1183"/>
    </location>
</feature>
<evidence type="ECO:0000256" key="6">
    <source>
        <dbReference type="ARBA" id="ARBA00023163"/>
    </source>
</evidence>
<feature type="region of interest" description="Disordered" evidence="8">
    <location>
        <begin position="1036"/>
        <end position="1117"/>
    </location>
</feature>
<feature type="region of interest" description="Disordered" evidence="8">
    <location>
        <begin position="98"/>
        <end position="180"/>
    </location>
</feature>
<dbReference type="GO" id="GO:0009887">
    <property type="term" value="P:animal organ morphogenesis"/>
    <property type="evidence" value="ECO:0007669"/>
    <property type="project" value="TreeGrafter"/>
</dbReference>
<feature type="compositionally biased region" description="Basic and acidic residues" evidence="8">
    <location>
        <begin position="551"/>
        <end position="560"/>
    </location>
</feature>
<feature type="compositionally biased region" description="Gly residues" evidence="8">
    <location>
        <begin position="670"/>
        <end position="688"/>
    </location>
</feature>
<evidence type="ECO:0000313" key="12">
    <source>
        <dbReference type="Proteomes" id="UP001230051"/>
    </source>
</evidence>
<dbReference type="InterPro" id="IPR028020">
    <property type="entry name" value="ASX_DEUBAD_dom"/>
</dbReference>
<keyword evidence="2" id="KW-0479">Metal-binding</keyword>
<feature type="region of interest" description="Disordered" evidence="8">
    <location>
        <begin position="403"/>
        <end position="471"/>
    </location>
</feature>
<feature type="region of interest" description="Disordered" evidence="8">
    <location>
        <begin position="668"/>
        <end position="703"/>
    </location>
</feature>
<keyword evidence="12" id="KW-1185">Reference proteome</keyword>
<evidence type="ECO:0000256" key="2">
    <source>
        <dbReference type="ARBA" id="ARBA00022723"/>
    </source>
</evidence>
<gene>
    <name evidence="11" type="primary">ASXL1</name>
    <name evidence="11" type="ORF">AOXY_G26223</name>
</gene>
<feature type="compositionally biased region" description="Acidic residues" evidence="8">
    <location>
        <begin position="99"/>
        <end position="111"/>
    </location>
</feature>
<evidence type="ECO:0000256" key="4">
    <source>
        <dbReference type="ARBA" id="ARBA00022833"/>
    </source>
</evidence>
<keyword evidence="6" id="KW-0804">Transcription</keyword>
<dbReference type="Pfam" id="PF13919">
    <property type="entry name" value="ASXH"/>
    <property type="match status" value="1"/>
</dbReference>
<protein>
    <submittedName>
        <fullName evidence="11">Polycomb group protein ASXL1-like isoform X4</fullName>
    </submittedName>
</protein>
<dbReference type="GO" id="GO:0008270">
    <property type="term" value="F:zinc ion binding"/>
    <property type="evidence" value="ECO:0007669"/>
    <property type="project" value="UniProtKB-KW"/>
</dbReference>
<keyword evidence="4" id="KW-0862">Zinc</keyword>
<comment type="caution">
    <text evidence="11">The sequence shown here is derived from an EMBL/GenBank/DDBJ whole genome shotgun (WGS) entry which is preliminary data.</text>
</comment>
<proteinExistence type="predicted"/>
<dbReference type="GO" id="GO:0045944">
    <property type="term" value="P:positive regulation of transcription by RNA polymerase II"/>
    <property type="evidence" value="ECO:0007669"/>
    <property type="project" value="TreeGrafter"/>
</dbReference>
<feature type="region of interest" description="Disordered" evidence="8">
    <location>
        <begin position="1154"/>
        <end position="1204"/>
    </location>
</feature>
<dbReference type="EMBL" id="JAGXEW010000028">
    <property type="protein sequence ID" value="KAK1156114.1"/>
    <property type="molecule type" value="Genomic_DNA"/>
</dbReference>
<sequence length="1204" mass="131823">MKDKQKKKKERTWAEAARMVLENFSDAPMTPKQILHVIETKGLKEMSGTSPLACLNTMLHSQCRGDDGIFFKLPGRLSLFTLKKDALQWSKSMAVPEAEGLEDSADVESCDSNETSSASGESDMSLDETSSSASCSTETQSKQTPQARQSSLRAAQQGRPASAYSERESGRQRKKGVMMPRVVLTPLKVNGEHVPSGFPGKRREAELSSTCSSSSAIACSSSLRSRAELSRKHGQRFKNLHKSRTGQMKRNKGEEVDFETPGSILVNTNIRALINTRTLATLPPHLQQQLLLLLPEVDRPVGADGLARLSSSALNNEFFTHASLCWKERLADGEFTHEMQVRIRQEMEKEKKVELWKEKFFEDYYGQRQKGCLTFFVLLHYRLGLTKEESLKQTLVQEDSGNLTAAAIPTGPAKKRAAGRRRKDGRLRRRSRSDLRTRARRALCRQPKLEEAEDHSEAAPASGIEATSQGEHKIQTDLEEAGTEAQATHAISVAAVSLVGGQLETPAGLCSVDSSSSYDNQRDLGAASASASPDQRAYLSADASDKNNSAEVKDQKRKFGEPTASTSFPEKKPRLDDRQSFRNTIDCVHSEKPHRTKEEPKVPPIRIQLSRIKPPWVVKGPPTYQICPRIIPNQETDSRGRTGARTLADIKARAQQARAQREAAAAVAAVGGGGGPERGGGPGGGGGSRDCYEPAEPGGSKGALTEALSNHLEGAQLQQDPVAGTEDEIVSETELLQNVKSEIIQTEISLEKDCKIRVLPNSSHPSVGSARYADPAGIDHTSASQQIDANYTEDMIYTEEVEPVSEEDKPVQVLETQEQVVEIMCEPVGLEDHFETETSSEEIECQYFELKSDVVTVLVPTSIPDTLPRFGAEGIDALRTLVSLQPLEGVHSVYKEIKVKKYKTKEVENEEDEECISPRLPNHKEERNGHGTEISLKNCEQLNKTQSPEKTKPCEQLLHIKGVACISEDFSSSIPCVDVERHASNQRLLVDLDLVSTCLHSEAGMHSDSTETASDFENEMGDEHSWHAEIDNQKYSPDTASTIVPSSPVAAPKSNGWNPVSEACQASSNRDNIDDGRKKENTDGSQTEAHNPLPAVQKNAEAPRKAGSSSRHVSSVEANNPLVTQLLQGSLPLEKVLPQPNSISKLEIHRLPVPPQMPLENQSVKNVQSSIGRGDDSCTSNSKTHQDLPPKAGQGHLKSSLAHN</sequence>
<evidence type="ECO:0000256" key="3">
    <source>
        <dbReference type="ARBA" id="ARBA00022771"/>
    </source>
</evidence>
<dbReference type="GO" id="GO:0042975">
    <property type="term" value="F:peroxisome proliferator activated receptor binding"/>
    <property type="evidence" value="ECO:0007669"/>
    <property type="project" value="TreeGrafter"/>
</dbReference>
<feature type="compositionally biased region" description="Basic and acidic residues" evidence="8">
    <location>
        <begin position="1071"/>
        <end position="1082"/>
    </location>
</feature>
<feature type="domain" description="DEUBAD" evidence="10">
    <location>
        <begin position="261"/>
        <end position="370"/>
    </location>
</feature>
<dbReference type="PROSITE" id="PS51916">
    <property type="entry name" value="DEUBAD"/>
    <property type="match status" value="1"/>
</dbReference>
<feature type="non-terminal residue" evidence="11">
    <location>
        <position position="1204"/>
    </location>
</feature>
<keyword evidence="7" id="KW-0539">Nucleus</keyword>
<dbReference type="PANTHER" id="PTHR13578">
    <property type="entry name" value="ADDITIONAL SEX COMBS LIKE PROTEIN ASXL"/>
    <property type="match status" value="1"/>
</dbReference>
<evidence type="ECO:0000256" key="1">
    <source>
        <dbReference type="ARBA" id="ARBA00004123"/>
    </source>
</evidence>
<evidence type="ECO:0000259" key="9">
    <source>
        <dbReference type="PROSITE" id="PS51913"/>
    </source>
</evidence>
<dbReference type="InterPro" id="IPR024811">
    <property type="entry name" value="ASX/ASX-like"/>
</dbReference>
<dbReference type="InterPro" id="IPR007759">
    <property type="entry name" value="Asxl_HARE-HTH"/>
</dbReference>
<keyword evidence="3" id="KW-0863">Zinc-finger</keyword>
<feature type="compositionally biased region" description="Basic residues" evidence="8">
    <location>
        <begin position="413"/>
        <end position="431"/>
    </location>
</feature>
<feature type="compositionally biased region" description="Polar residues" evidence="8">
    <location>
        <begin position="1107"/>
        <end position="1117"/>
    </location>
</feature>
<comment type="subcellular location">
    <subcellularLocation>
        <location evidence="1">Nucleus</location>
    </subcellularLocation>
</comment>
<dbReference type="PROSITE" id="PS51913">
    <property type="entry name" value="HTH_HARE"/>
    <property type="match status" value="1"/>
</dbReference>
<feature type="compositionally biased region" description="Basic and acidic residues" evidence="8">
    <location>
        <begin position="569"/>
        <end position="580"/>
    </location>
</feature>